<protein>
    <submittedName>
        <fullName evidence="2">Uncharacterized protein</fullName>
    </submittedName>
</protein>
<keyword evidence="1" id="KW-1133">Transmembrane helix</keyword>
<organism evidence="2 3">
    <name type="scientific">Meloidogyne enterolobii</name>
    <name type="common">Root-knot nematode worm</name>
    <name type="synonym">Meloidogyne mayaguensis</name>
    <dbReference type="NCBI Taxonomy" id="390850"/>
    <lineage>
        <taxon>Eukaryota</taxon>
        <taxon>Metazoa</taxon>
        <taxon>Ecdysozoa</taxon>
        <taxon>Nematoda</taxon>
        <taxon>Chromadorea</taxon>
        <taxon>Rhabditida</taxon>
        <taxon>Tylenchina</taxon>
        <taxon>Tylenchomorpha</taxon>
        <taxon>Tylenchoidea</taxon>
        <taxon>Meloidogynidae</taxon>
        <taxon>Meloidogyninae</taxon>
        <taxon>Meloidogyne</taxon>
    </lineage>
</organism>
<evidence type="ECO:0000313" key="2">
    <source>
        <dbReference type="EMBL" id="CAD2196563.1"/>
    </source>
</evidence>
<gene>
    <name evidence="2" type="ORF">MENT_LOCUS49737</name>
</gene>
<dbReference type="AlphaFoldDB" id="A0A6V7XBE9"/>
<reference evidence="2 3" key="1">
    <citation type="submission" date="2020-08" db="EMBL/GenBank/DDBJ databases">
        <authorList>
            <person name="Koutsovoulos G."/>
            <person name="Danchin GJ E."/>
        </authorList>
    </citation>
    <scope>NUCLEOTIDE SEQUENCE [LARGE SCALE GENOMIC DNA]</scope>
</reference>
<name>A0A6V7XBE9_MELEN</name>
<keyword evidence="1" id="KW-0472">Membrane</keyword>
<sequence length="64" mass="7681">MVQDFIKFYSQGKKKSIYIYAVFLGLNGSKYFLYSLIIALFIFMSFYSYILIVHMYLKYKCVAF</sequence>
<accession>A0A6V7XBE9</accession>
<dbReference type="Proteomes" id="UP000580250">
    <property type="component" value="Unassembled WGS sequence"/>
</dbReference>
<proteinExistence type="predicted"/>
<evidence type="ECO:0000256" key="1">
    <source>
        <dbReference type="SAM" id="Phobius"/>
    </source>
</evidence>
<dbReference type="EMBL" id="CAJEWN010001333">
    <property type="protein sequence ID" value="CAD2196563.1"/>
    <property type="molecule type" value="Genomic_DNA"/>
</dbReference>
<comment type="caution">
    <text evidence="2">The sequence shown here is derived from an EMBL/GenBank/DDBJ whole genome shotgun (WGS) entry which is preliminary data.</text>
</comment>
<evidence type="ECO:0000313" key="3">
    <source>
        <dbReference type="Proteomes" id="UP000580250"/>
    </source>
</evidence>
<keyword evidence="1" id="KW-0812">Transmembrane</keyword>
<feature type="transmembrane region" description="Helical" evidence="1">
    <location>
        <begin position="31"/>
        <end position="57"/>
    </location>
</feature>